<reference evidence="1 2" key="1">
    <citation type="submission" date="2021-06" db="EMBL/GenBank/DDBJ databases">
        <authorList>
            <person name="Grouzdev D.S."/>
            <person name="Koziaeva V."/>
        </authorList>
    </citation>
    <scope>NUCLEOTIDE SEQUENCE [LARGE SCALE GENOMIC DNA]</scope>
    <source>
        <strain evidence="1 2">22</strain>
    </source>
</reference>
<name>A0A947D9J7_9HYPH</name>
<proteinExistence type="predicted"/>
<accession>A0A947D9J7</accession>
<keyword evidence="2" id="KW-1185">Reference proteome</keyword>
<gene>
    <name evidence="1" type="ORF">KL771_08020</name>
</gene>
<evidence type="ECO:0000313" key="1">
    <source>
        <dbReference type="EMBL" id="MBT9289394.1"/>
    </source>
</evidence>
<protein>
    <submittedName>
        <fullName evidence="1">Uncharacterized protein</fullName>
    </submittedName>
</protein>
<dbReference type="EMBL" id="JAHHZF010000003">
    <property type="protein sequence ID" value="MBT9289394.1"/>
    <property type="molecule type" value="Genomic_DNA"/>
</dbReference>
<dbReference type="RefSeq" id="WP_261968024.1">
    <property type="nucleotide sequence ID" value="NZ_JAHHZF010000003.1"/>
</dbReference>
<dbReference type="Proteomes" id="UP000766595">
    <property type="component" value="Unassembled WGS sequence"/>
</dbReference>
<sequence>MAAEPNQDPDLNRDGIVIGILRSWYHATAVMDALTGQIGHALDNLSPAAMKRAAERLLDLSIAQTYFWCNRTRWIMIEGVGFR</sequence>
<evidence type="ECO:0000313" key="2">
    <source>
        <dbReference type="Proteomes" id="UP000766595"/>
    </source>
</evidence>
<organism evidence="1 2">
    <name type="scientific">Prosthecodimorpha staleyi</name>
    <dbReference type="NCBI Taxonomy" id="2840188"/>
    <lineage>
        <taxon>Bacteria</taxon>
        <taxon>Pseudomonadati</taxon>
        <taxon>Pseudomonadota</taxon>
        <taxon>Alphaproteobacteria</taxon>
        <taxon>Hyphomicrobiales</taxon>
        <taxon>Ancalomicrobiaceae</taxon>
        <taxon>Prosthecodimorpha</taxon>
    </lineage>
</organism>
<comment type="caution">
    <text evidence="1">The sequence shown here is derived from an EMBL/GenBank/DDBJ whole genome shotgun (WGS) entry which is preliminary data.</text>
</comment>
<dbReference type="AlphaFoldDB" id="A0A947D9J7"/>